<feature type="region of interest" description="Disordered" evidence="1">
    <location>
        <begin position="700"/>
        <end position="719"/>
    </location>
</feature>
<feature type="region of interest" description="Disordered" evidence="1">
    <location>
        <begin position="472"/>
        <end position="516"/>
    </location>
</feature>
<evidence type="ECO:0000256" key="1">
    <source>
        <dbReference type="SAM" id="MobiDB-lite"/>
    </source>
</evidence>
<keyword evidence="4" id="KW-1185">Reference proteome</keyword>
<proteinExistence type="predicted"/>
<reference evidence="3 4" key="1">
    <citation type="journal article" date="2018" name="Evol. Lett.">
        <title>Horizontal gene cluster transfer increased hallucinogenic mushroom diversity.</title>
        <authorList>
            <person name="Reynolds H.T."/>
            <person name="Vijayakumar V."/>
            <person name="Gluck-Thaler E."/>
            <person name="Korotkin H.B."/>
            <person name="Matheny P.B."/>
            <person name="Slot J.C."/>
        </authorList>
    </citation>
    <scope>NUCLEOTIDE SEQUENCE [LARGE SCALE GENOMIC DNA]</scope>
    <source>
        <strain evidence="3 4">SRW20</strain>
    </source>
</reference>
<comment type="caution">
    <text evidence="3">The sequence shown here is derived from an EMBL/GenBank/DDBJ whole genome shotgun (WGS) entry which is preliminary data.</text>
</comment>
<dbReference type="InterPro" id="IPR011022">
    <property type="entry name" value="Arrestin_C-like"/>
</dbReference>
<dbReference type="SMART" id="SM01017">
    <property type="entry name" value="Arrestin_C"/>
    <property type="match status" value="1"/>
</dbReference>
<feature type="compositionally biased region" description="Acidic residues" evidence="1">
    <location>
        <begin position="495"/>
        <end position="508"/>
    </location>
</feature>
<feature type="compositionally biased region" description="Basic and acidic residues" evidence="1">
    <location>
        <begin position="579"/>
        <end position="594"/>
    </location>
</feature>
<dbReference type="Pfam" id="PF02752">
    <property type="entry name" value="Arrestin_C"/>
    <property type="match status" value="1"/>
</dbReference>
<feature type="domain" description="Arrestin C-terminal-like" evidence="2">
    <location>
        <begin position="303"/>
        <end position="458"/>
    </location>
</feature>
<evidence type="ECO:0000259" key="2">
    <source>
        <dbReference type="SMART" id="SM01017"/>
    </source>
</evidence>
<accession>A0A409YI62</accession>
<dbReference type="InParanoid" id="A0A409YI62"/>
<feature type="region of interest" description="Disordered" evidence="1">
    <location>
        <begin position="579"/>
        <end position="641"/>
    </location>
</feature>
<dbReference type="AlphaFoldDB" id="A0A409YI62"/>
<dbReference type="OrthoDB" id="298939at2759"/>
<dbReference type="EMBL" id="NHYE01000828">
    <property type="protein sequence ID" value="PPR02707.1"/>
    <property type="molecule type" value="Genomic_DNA"/>
</dbReference>
<organism evidence="3 4">
    <name type="scientific">Gymnopilus dilepis</name>
    <dbReference type="NCBI Taxonomy" id="231916"/>
    <lineage>
        <taxon>Eukaryota</taxon>
        <taxon>Fungi</taxon>
        <taxon>Dikarya</taxon>
        <taxon>Basidiomycota</taxon>
        <taxon>Agaricomycotina</taxon>
        <taxon>Agaricomycetes</taxon>
        <taxon>Agaricomycetidae</taxon>
        <taxon>Agaricales</taxon>
        <taxon>Agaricineae</taxon>
        <taxon>Hymenogastraceae</taxon>
        <taxon>Gymnopilus</taxon>
    </lineage>
</organism>
<sequence length="758" mass="81884">MSLSSSDGTSAPSLSGGLCITLLKSNLDADSCELKSDVATVNSAARMLDGDIGSAACTGPSSIPSQIAGFQTVERSSAFSGMTSWDDVSDINTVLGDAKSRLKSDLKFPPQSFGESKGLGLERARRRSRVDIDLFLKSNIGVEGGYLQGLIKIHIGKHQKKGHHVLVSGGKVMVIGFESDPKQENRFIFYRQAAMLSEVASDLDALYTSEPDIEGFSASKLGDHWLPFALCLSSSSASGEPKGTFQSQSGLSRSFLTVKDSASEKKSIAHMYRECSIWPCLNPSFVLASASRPLQATVSDTSLTGKIRLTASLHRLHWVAGQLCFVCLDILNESTKALKNLSLELVQSVSTFRQKGNTAQGISRRGTHSTTRKVVARSILVAGENSKQGRASAKGWWVGVPPGTSQSFCHSISLPSDALTVKKFRLVEVSYAIQVTITTGALFSSDVVASLPVEIINFLSIDPPPDLAIHPDIPRMIPTQSADEDSAEIALDSSTDAEDSAGEDEDSENFTSMGDTEEMLIQRTISSARIDATYAENAPRFADLYYSSRDQNFDKNSGQVVLPKDTVVADILSDFEDCKGKEKEGHTADRKPPPHPEAVFVDNNQLHRIPLSEDEPGSNDQDANESRQPMLRDSTTPSHQQQVVEQILVDHDTILTRPAEREHLPAPREEASSLSAAARDISAASFGDIIDTYAQLSDSRLPNPHQQLRSNDSCKASSNATRFQNTAKAIDAAVPRPGTVKDKIRELEELAAKANGDN</sequence>
<evidence type="ECO:0000313" key="4">
    <source>
        <dbReference type="Proteomes" id="UP000284706"/>
    </source>
</evidence>
<dbReference type="SUPFAM" id="SSF81296">
    <property type="entry name" value="E set domains"/>
    <property type="match status" value="1"/>
</dbReference>
<dbReference type="InterPro" id="IPR014756">
    <property type="entry name" value="Ig_E-set"/>
</dbReference>
<dbReference type="InterPro" id="IPR014752">
    <property type="entry name" value="Arrestin-like_C"/>
</dbReference>
<dbReference type="STRING" id="231916.A0A409YI62"/>
<gene>
    <name evidence="3" type="ORF">CVT26_009810</name>
</gene>
<dbReference type="Gene3D" id="2.60.40.640">
    <property type="match status" value="1"/>
</dbReference>
<evidence type="ECO:0000313" key="3">
    <source>
        <dbReference type="EMBL" id="PPR02707.1"/>
    </source>
</evidence>
<name>A0A409YI62_9AGAR</name>
<dbReference type="Proteomes" id="UP000284706">
    <property type="component" value="Unassembled WGS sequence"/>
</dbReference>
<protein>
    <recommendedName>
        <fullName evidence="2">Arrestin C-terminal-like domain-containing protein</fullName>
    </recommendedName>
</protein>